<sequence length="277" mass="31212">MSFVLNKIPCHSPQMLLEADVPKSLTEGIVDTSFENVVSFLDASDSRNKGLHNVVNENKFEYHQTVQTISTAVQLQQVRSSTKYPTGSHSRRTSNVEHKVVPVTEGVQLILQYDVFVPQEKDDSHDFNDSSNLDKAIQEIITSGMEEVGFLLHHLYCRASIHIEYLKGANAIIYARLSQVFDVSLIPVILEEISMDTEWAGQEMAVYKAFKKGAVGGHMRKKAKISTKFHLSLVSDVMEISSEDYIKRTGNEVQEAECHYFGGGMFIREKRLEAQVI</sequence>
<protein>
    <submittedName>
        <fullName evidence="1">Uncharacterized protein</fullName>
    </submittedName>
</protein>
<evidence type="ECO:0000313" key="2">
    <source>
        <dbReference type="Proteomes" id="UP000217790"/>
    </source>
</evidence>
<dbReference type="InParanoid" id="A0A2H3CDD7"/>
<proteinExistence type="predicted"/>
<dbReference type="AlphaFoldDB" id="A0A2H3CDD7"/>
<name>A0A2H3CDD7_ARMGA</name>
<dbReference type="Proteomes" id="UP000217790">
    <property type="component" value="Unassembled WGS sequence"/>
</dbReference>
<dbReference type="OrthoDB" id="27483at2759"/>
<reference evidence="2" key="1">
    <citation type="journal article" date="2017" name="Nat. Ecol. Evol.">
        <title>Genome expansion and lineage-specific genetic innovations in the forest pathogenic fungi Armillaria.</title>
        <authorList>
            <person name="Sipos G."/>
            <person name="Prasanna A.N."/>
            <person name="Walter M.C."/>
            <person name="O'Connor E."/>
            <person name="Balint B."/>
            <person name="Krizsan K."/>
            <person name="Kiss B."/>
            <person name="Hess J."/>
            <person name="Varga T."/>
            <person name="Slot J."/>
            <person name="Riley R."/>
            <person name="Boka B."/>
            <person name="Rigling D."/>
            <person name="Barry K."/>
            <person name="Lee J."/>
            <person name="Mihaltcheva S."/>
            <person name="LaButti K."/>
            <person name="Lipzen A."/>
            <person name="Waldron R."/>
            <person name="Moloney N.M."/>
            <person name="Sperisen C."/>
            <person name="Kredics L."/>
            <person name="Vagvoelgyi C."/>
            <person name="Patrignani A."/>
            <person name="Fitzpatrick D."/>
            <person name="Nagy I."/>
            <person name="Doyle S."/>
            <person name="Anderson J.B."/>
            <person name="Grigoriev I.V."/>
            <person name="Gueldener U."/>
            <person name="Muensterkoetter M."/>
            <person name="Nagy L.G."/>
        </authorList>
    </citation>
    <scope>NUCLEOTIDE SEQUENCE [LARGE SCALE GENOMIC DNA]</scope>
    <source>
        <strain evidence="2">Ar21-2</strain>
    </source>
</reference>
<gene>
    <name evidence="1" type="ORF">ARMGADRAFT_1039590</name>
</gene>
<keyword evidence="2" id="KW-1185">Reference proteome</keyword>
<dbReference type="EMBL" id="KZ293735">
    <property type="protein sequence ID" value="PBK81099.1"/>
    <property type="molecule type" value="Genomic_DNA"/>
</dbReference>
<evidence type="ECO:0000313" key="1">
    <source>
        <dbReference type="EMBL" id="PBK81099.1"/>
    </source>
</evidence>
<accession>A0A2H3CDD7</accession>
<dbReference type="STRING" id="47427.A0A2H3CDD7"/>
<organism evidence="1 2">
    <name type="scientific">Armillaria gallica</name>
    <name type="common">Bulbous honey fungus</name>
    <name type="synonym">Armillaria bulbosa</name>
    <dbReference type="NCBI Taxonomy" id="47427"/>
    <lineage>
        <taxon>Eukaryota</taxon>
        <taxon>Fungi</taxon>
        <taxon>Dikarya</taxon>
        <taxon>Basidiomycota</taxon>
        <taxon>Agaricomycotina</taxon>
        <taxon>Agaricomycetes</taxon>
        <taxon>Agaricomycetidae</taxon>
        <taxon>Agaricales</taxon>
        <taxon>Marasmiineae</taxon>
        <taxon>Physalacriaceae</taxon>
        <taxon>Armillaria</taxon>
    </lineage>
</organism>